<dbReference type="GO" id="GO:0005886">
    <property type="term" value="C:plasma membrane"/>
    <property type="evidence" value="ECO:0007669"/>
    <property type="project" value="TreeGrafter"/>
</dbReference>
<dbReference type="GO" id="GO:0004315">
    <property type="term" value="F:3-oxoacyl-[acyl-carrier-protein] synthase activity"/>
    <property type="evidence" value="ECO:0007669"/>
    <property type="project" value="InterPro"/>
</dbReference>
<dbReference type="PROSITE" id="PS52004">
    <property type="entry name" value="KS3_2"/>
    <property type="match status" value="1"/>
</dbReference>
<dbReference type="EMBL" id="MK551162">
    <property type="protein sequence ID" value="QDA77058.1"/>
    <property type="molecule type" value="Genomic_DNA"/>
</dbReference>
<dbReference type="CDD" id="cd05931">
    <property type="entry name" value="FAAL"/>
    <property type="match status" value="1"/>
</dbReference>
<dbReference type="Gene3D" id="3.40.366.10">
    <property type="entry name" value="Malonyl-Coenzyme A Acyl Carrier Protein, domain 2"/>
    <property type="match status" value="1"/>
</dbReference>
<dbReference type="SMART" id="SM00826">
    <property type="entry name" value="PKS_DH"/>
    <property type="match status" value="1"/>
</dbReference>
<dbReference type="InterPro" id="IPR042104">
    <property type="entry name" value="PKS_dehydratase_sf"/>
</dbReference>
<feature type="domain" description="Carrier" evidence="11">
    <location>
        <begin position="2755"/>
        <end position="2832"/>
    </location>
</feature>
<dbReference type="Gene3D" id="3.30.300.30">
    <property type="match status" value="1"/>
</dbReference>
<organism evidence="14">
    <name type="scientific">Jahnella sp. MSr9139</name>
    <dbReference type="NCBI Taxonomy" id="1434086"/>
    <lineage>
        <taxon>Bacteria</taxon>
        <taxon>Pseudomonadati</taxon>
        <taxon>Myxococcota</taxon>
        <taxon>Polyangia</taxon>
        <taxon>Polyangiales</taxon>
        <taxon>Polyangiaceae</taxon>
        <taxon>Jahnella</taxon>
    </lineage>
</organism>
<name>A0A4Y5SZF6_9BACT</name>
<dbReference type="FunFam" id="3.40.50.12780:FF:000013">
    <property type="entry name" value="Long-chain-fatty-acid--AMP ligase FadD32"/>
    <property type="match status" value="1"/>
</dbReference>
<keyword evidence="8" id="KW-0511">Multifunctional enzyme</keyword>
<dbReference type="PROSITE" id="PS00455">
    <property type="entry name" value="AMP_BINDING"/>
    <property type="match status" value="1"/>
</dbReference>
<dbReference type="PROSITE" id="PS52019">
    <property type="entry name" value="PKS_MFAS_DH"/>
    <property type="match status" value="1"/>
</dbReference>
<dbReference type="Pfam" id="PF13602">
    <property type="entry name" value="ADH_zinc_N_2"/>
    <property type="match status" value="1"/>
</dbReference>
<dbReference type="Pfam" id="PF14765">
    <property type="entry name" value="PS-DH"/>
    <property type="match status" value="1"/>
</dbReference>
<dbReference type="InterPro" id="IPR011032">
    <property type="entry name" value="GroES-like_sf"/>
</dbReference>
<dbReference type="CDD" id="cd05195">
    <property type="entry name" value="enoyl_red"/>
    <property type="match status" value="1"/>
</dbReference>
<evidence type="ECO:0000256" key="2">
    <source>
        <dbReference type="ARBA" id="ARBA00022450"/>
    </source>
</evidence>
<dbReference type="GO" id="GO:0016491">
    <property type="term" value="F:oxidoreductase activity"/>
    <property type="evidence" value="ECO:0007669"/>
    <property type="project" value="InterPro"/>
</dbReference>
<dbReference type="SMART" id="SM00822">
    <property type="entry name" value="PKS_KR"/>
    <property type="match status" value="1"/>
</dbReference>
<dbReference type="Pfam" id="PF00698">
    <property type="entry name" value="Acyl_transf_1"/>
    <property type="match status" value="1"/>
</dbReference>
<dbReference type="InterPro" id="IPR020845">
    <property type="entry name" value="AMP-binding_CS"/>
</dbReference>
<dbReference type="SMART" id="SM01294">
    <property type="entry name" value="PKS_PP_betabranch"/>
    <property type="match status" value="2"/>
</dbReference>
<dbReference type="SUPFAM" id="SSF51735">
    <property type="entry name" value="NAD(P)-binding Rossmann-fold domains"/>
    <property type="match status" value="3"/>
</dbReference>
<dbReference type="InterPro" id="IPR009081">
    <property type="entry name" value="PP-bd_ACP"/>
</dbReference>
<dbReference type="Pfam" id="PF00501">
    <property type="entry name" value="AMP-binding"/>
    <property type="match status" value="1"/>
</dbReference>
<dbReference type="InterPro" id="IPR032821">
    <property type="entry name" value="PKS_assoc"/>
</dbReference>
<dbReference type="InterPro" id="IPR013968">
    <property type="entry name" value="PKS_KR"/>
</dbReference>
<dbReference type="Gene3D" id="3.40.50.720">
    <property type="entry name" value="NAD(P)-binding Rossmann-like Domain"/>
    <property type="match status" value="3"/>
</dbReference>
<dbReference type="InterPro" id="IPR049551">
    <property type="entry name" value="PKS_DH_C"/>
</dbReference>
<dbReference type="InterPro" id="IPR016036">
    <property type="entry name" value="Malonyl_transacylase_ACP-bd"/>
</dbReference>
<dbReference type="InterPro" id="IPR050091">
    <property type="entry name" value="PKS_NRPS_Biosynth_Enz"/>
</dbReference>
<dbReference type="InterPro" id="IPR020806">
    <property type="entry name" value="PKS_PP-bd"/>
</dbReference>
<dbReference type="Gene3D" id="1.10.1200.10">
    <property type="entry name" value="ACP-like"/>
    <property type="match status" value="2"/>
</dbReference>
<dbReference type="PROSITE" id="PS00606">
    <property type="entry name" value="KS3_1"/>
    <property type="match status" value="1"/>
</dbReference>
<evidence type="ECO:0000259" key="13">
    <source>
        <dbReference type="PROSITE" id="PS52019"/>
    </source>
</evidence>
<comment type="similarity">
    <text evidence="1">Belongs to the ATP-dependent AMP-binding enzyme family.</text>
</comment>
<dbReference type="Pfam" id="PF02801">
    <property type="entry name" value="Ketoacyl-synt_C"/>
    <property type="match status" value="1"/>
</dbReference>
<dbReference type="PROSITE" id="PS50075">
    <property type="entry name" value="CARRIER"/>
    <property type="match status" value="2"/>
</dbReference>
<dbReference type="GO" id="GO:0008270">
    <property type="term" value="F:zinc ion binding"/>
    <property type="evidence" value="ECO:0007669"/>
    <property type="project" value="InterPro"/>
</dbReference>
<reference evidence="14" key="1">
    <citation type="journal article" date="2019" name="Org. Lett.">
        <title>Two Biosynthetic Pathways in Jahnella thaxteri for Thaxteramides, Distinct Types of Lipopeptides.</title>
        <authorList>
            <person name="Oueis E."/>
            <person name="Klefisch T."/>
            <person name="Zaburannyi N."/>
            <person name="Garcia R."/>
            <person name="Plaza A."/>
            <person name="Muller R."/>
        </authorList>
    </citation>
    <scope>NUCLEOTIDE SEQUENCE</scope>
    <source>
        <strain evidence="14">MSr9139</strain>
    </source>
</reference>
<protein>
    <submittedName>
        <fullName evidence="14">Polyketide synthase</fullName>
    </submittedName>
</protein>
<evidence type="ECO:0000256" key="10">
    <source>
        <dbReference type="PROSITE-ProRule" id="PRU01363"/>
    </source>
</evidence>
<feature type="active site" description="Proton donor; for dehydratase activity" evidence="10">
    <location>
        <position position="1798"/>
    </location>
</feature>
<dbReference type="FunFam" id="3.40.47.10:FF:000019">
    <property type="entry name" value="Polyketide synthase type I"/>
    <property type="match status" value="1"/>
</dbReference>
<evidence type="ECO:0000256" key="4">
    <source>
        <dbReference type="ARBA" id="ARBA00022679"/>
    </source>
</evidence>
<dbReference type="Gene3D" id="3.40.47.10">
    <property type="match status" value="1"/>
</dbReference>
<dbReference type="InterPro" id="IPR000873">
    <property type="entry name" value="AMP-dep_synth/lig_dom"/>
</dbReference>
<keyword evidence="3" id="KW-0597">Phosphoprotein</keyword>
<dbReference type="GO" id="GO:0004312">
    <property type="term" value="F:fatty acid synthase activity"/>
    <property type="evidence" value="ECO:0007669"/>
    <property type="project" value="TreeGrafter"/>
</dbReference>
<evidence type="ECO:0000256" key="5">
    <source>
        <dbReference type="ARBA" id="ARBA00022737"/>
    </source>
</evidence>
<dbReference type="InterPro" id="IPR057326">
    <property type="entry name" value="KR_dom"/>
</dbReference>
<dbReference type="FunFam" id="3.40.366.10:FF:000002">
    <property type="entry name" value="Probable polyketide synthase 2"/>
    <property type="match status" value="1"/>
</dbReference>
<dbReference type="InterPro" id="IPR002364">
    <property type="entry name" value="Quin_OxRdtase/zeta-crystal_CS"/>
</dbReference>
<proteinExistence type="inferred from homology"/>
<dbReference type="CDD" id="cd00833">
    <property type="entry name" value="PKS"/>
    <property type="match status" value="1"/>
</dbReference>
<dbReference type="GO" id="GO:0031177">
    <property type="term" value="F:phosphopantetheine binding"/>
    <property type="evidence" value="ECO:0007669"/>
    <property type="project" value="InterPro"/>
</dbReference>
<dbReference type="InterPro" id="IPR045851">
    <property type="entry name" value="AMP-bd_C_sf"/>
</dbReference>
<dbReference type="InterPro" id="IPR014030">
    <property type="entry name" value="Ketoacyl_synth_N"/>
</dbReference>
<dbReference type="SUPFAM" id="SSF55048">
    <property type="entry name" value="Probable ACP-binding domain of malonyl-CoA ACP transacylase"/>
    <property type="match status" value="1"/>
</dbReference>
<dbReference type="SMART" id="SM00829">
    <property type="entry name" value="PKS_ER"/>
    <property type="match status" value="1"/>
</dbReference>
<evidence type="ECO:0000256" key="6">
    <source>
        <dbReference type="ARBA" id="ARBA00022832"/>
    </source>
</evidence>
<feature type="active site" description="Proton acceptor; for dehydratase activity" evidence="10">
    <location>
        <position position="1630"/>
    </location>
</feature>
<dbReference type="SUPFAM" id="SSF50129">
    <property type="entry name" value="GroES-like"/>
    <property type="match status" value="1"/>
</dbReference>
<dbReference type="GO" id="GO:0005737">
    <property type="term" value="C:cytoplasm"/>
    <property type="evidence" value="ECO:0007669"/>
    <property type="project" value="TreeGrafter"/>
</dbReference>
<comment type="function">
    <text evidence="9">Involved in production of the polyketide antibiotic thailandamide.</text>
</comment>
<feature type="region of interest" description="C-terminal hotdog fold" evidence="10">
    <location>
        <begin position="1739"/>
        <end position="1882"/>
    </location>
</feature>
<dbReference type="InterPro" id="IPR001227">
    <property type="entry name" value="Ac_transferase_dom_sf"/>
</dbReference>
<evidence type="ECO:0000256" key="7">
    <source>
        <dbReference type="ARBA" id="ARBA00023098"/>
    </source>
</evidence>
<keyword evidence="2" id="KW-0596">Phosphopantetheine</keyword>
<feature type="domain" description="Carrier" evidence="11">
    <location>
        <begin position="610"/>
        <end position="684"/>
    </location>
</feature>
<dbReference type="PANTHER" id="PTHR43775:SF51">
    <property type="entry name" value="INACTIVE PHENOLPHTHIOCEROL SYNTHESIS POLYKETIDE SYNTHASE TYPE I PKS1-RELATED"/>
    <property type="match status" value="1"/>
</dbReference>
<dbReference type="SMART" id="SM00825">
    <property type="entry name" value="PKS_KS"/>
    <property type="match status" value="1"/>
</dbReference>
<evidence type="ECO:0000259" key="12">
    <source>
        <dbReference type="PROSITE" id="PS52004"/>
    </source>
</evidence>
<keyword evidence="6" id="KW-0276">Fatty acid metabolism</keyword>
<feature type="region of interest" description="N-terminal hotdog fold" evidence="10">
    <location>
        <begin position="1597"/>
        <end position="1722"/>
    </location>
</feature>
<dbReference type="PROSITE" id="PS01162">
    <property type="entry name" value="QOR_ZETA_CRYSTAL"/>
    <property type="match status" value="1"/>
</dbReference>
<dbReference type="SUPFAM" id="SSF47336">
    <property type="entry name" value="ACP-like"/>
    <property type="match status" value="2"/>
</dbReference>
<dbReference type="InterPro" id="IPR036291">
    <property type="entry name" value="NAD(P)-bd_dom_sf"/>
</dbReference>
<evidence type="ECO:0000256" key="1">
    <source>
        <dbReference type="ARBA" id="ARBA00006432"/>
    </source>
</evidence>
<evidence type="ECO:0000313" key="14">
    <source>
        <dbReference type="EMBL" id="QDA77058.1"/>
    </source>
</evidence>
<dbReference type="Pfam" id="PF08240">
    <property type="entry name" value="ADH_N"/>
    <property type="match status" value="1"/>
</dbReference>
<dbReference type="Pfam" id="PF16197">
    <property type="entry name" value="KAsynt_C_assoc"/>
    <property type="match status" value="1"/>
</dbReference>
<dbReference type="InterPro" id="IPR006162">
    <property type="entry name" value="Ppantetheine_attach_site"/>
</dbReference>
<evidence type="ECO:0000256" key="3">
    <source>
        <dbReference type="ARBA" id="ARBA00022553"/>
    </source>
</evidence>
<dbReference type="SUPFAM" id="SSF52151">
    <property type="entry name" value="FabD/lysophospholipase-like"/>
    <property type="match status" value="1"/>
</dbReference>
<dbReference type="SMART" id="SM00823">
    <property type="entry name" value="PKS_PP"/>
    <property type="match status" value="2"/>
</dbReference>
<evidence type="ECO:0000259" key="11">
    <source>
        <dbReference type="PROSITE" id="PS50075"/>
    </source>
</evidence>
<dbReference type="FunFam" id="3.40.50.720:FF:000209">
    <property type="entry name" value="Polyketide synthase Pks12"/>
    <property type="match status" value="1"/>
</dbReference>
<dbReference type="Gene3D" id="3.10.129.110">
    <property type="entry name" value="Polyketide synthase dehydratase"/>
    <property type="match status" value="1"/>
</dbReference>
<dbReference type="Pfam" id="PF00550">
    <property type="entry name" value="PP-binding"/>
    <property type="match status" value="2"/>
</dbReference>
<keyword evidence="5" id="KW-0677">Repeat</keyword>
<sequence>MNLSAPSDASTLIDVLERRAERDPSLRAYTFLPDGEEERGSLTCAELAQQARGIAAWLAQLGLSGQRILLLFEQGLEFMSAFFGCAYAGAVAIPAPMPHPARLARTLPRMLAMLADAEPAAVLTSREGLALATQVAAHLPELGQRLRWLAFEDCPWELGSAWRRPALSPDAQAYLQYTSGSTSSPKGTVITHANALENSQAIRLCKRYFPESRSVVWVPHFHDDGLVQGLIQPIYTGYPCMLMPASAFVARPERWLRAISRHRATHAGGPNFAYELCLRKVSDEQRAGLDLSSWVYAYNAAEPVRAETLRRFHERFGPAGFRWSSFAPCFGLAEATLLVSVGLREEGPRIRAFDGASLERAGAVREVPEGSPGARTLVGCGPPVTATEVVIMDPETGKRAAPDRIGEILVKSPSIAAGYLGRLDESERTFRGRLADTGDGPYLRTGDQGFLLDGELFITGRIKDLIIIRGENRYPQDIEWTVERCHRAVAPGSVAVFAVEAEGEERLAIAAEVRREAAANLTEEAFSAPILDAIREAVAQEHALSAWAITLLPAGALPKTSSGKIQRRATSAAFLAGTLQEVARWTAPAAPRLSPGAPRESAGEARRSTADVQAWLSRYLAAELGVSLDHIAPDAPFSRYGLDSAWAVRLASQLGEWLGRDLSPVLAWNYPNVLALSRHLGGDAEPARGARRPRGASPSAEPIAIIGAACRFPGGVRDLESFWRLLDEGVDAIAEVPRERWDIEAYHDPDPATPGKMVTRWGGFLPEVDRFDPAFFEISPREAAEMDPQQRLLLEVSWEALERAGQTMERVRGSDAGVYVGISSNDYQAMGMAGDGEMDPHRYLGTAHSTGVARLSYWLGLQGPNVPVDTACSSSLVAVHLACQALRNGECSLALAGGVNVMLLPGATVLLSRMRAMSPTGRCHTFSADADGYVRGEGCGVVVLKRLSDAERDGDPILAVIRGSAVNQDGRSNGLTAPHGPAQEEVIRRALAQAGVEPGAVGYVEAHGTGTPLGDPIEVQALAAALGEGRAPEHPLVIGSVKTNIGHAEAAAGIAGLLKAVLALEHERIPRSLHFRAPNPHIPWSELPVRVAAEATPWPAGGAPRIAGVSSFGMSGTNAHMIVKEAPRRAAARTKKATGYLLPLSAKSPEALAALAAAYGSFLAGAEVSLHDVASTAGLRRSHHEHRLAVAGRTKEEIAAALDAFTREGAAPGLVQGKALSGAPEVVFVFQGQGSQWAGMGRALLEEEPAFRRALEACDAHLRVHAGLSVIEEISRPEEQSRLGEAIVAQPAIFAIEVALAETLRAWGVAPGAVVGHSMGEVAAACVAGILDLEQASRLAALRARVVQRAEGQGRMVSVALSEEEARQAIAGLEAEIGVAVVNGAGSVVLAGAVDPLRALVERLSARGVSTRELTVDYASHSPQMEPRKRELIELLGAVRPSPAAIPMFSTVTGEKISGEALDEAYWGDNLRRTVRFAHAIRSAVAAGGRLFVEIGPHPVLSPNVQEALAASGEEGQAAPTLRRHQGDRACLLESLGALYAWGHSVDWRKIYPGGARVVGLPAYPWQRERHWIDVARESAPRPGRGGRSMAHGAPEHPLLGASFTSSAQPEAHLWERALSLEAAPYLADHRVQGAAVFPATGYIEMALAAARDALGAAGVVLEGLTLEHMLVLPEKGERLVQVAVLEKDRGRAAFQVSSWDPGERRWQRHASGEARLSDDAAPPALREDTLAAIKARLTTSLSAADHYQRMQARHLDYGPAFRGVVELWAGEGEALGSVRLPEALEDRGYHVHPALLDACLQASAAAERSADAATQVVVGIERLQLARRPGRAAWAWARRRAEGQLAPGEQRFDLRIMDEAGAVAIAIDGLRTQRLSAGAEAAGDELDRCVYQVAWRRAEPLPQAPLPEAGAWLVLSDRGGVGAALHAALRARDQRCVRVVEGASYERIEPDLYRIDPLKAEDHRRLLREAFGEQERCAGAVHLGALDTRPVERWTPEAMEEELMRGSVSATYLAQALLRHGWRDVPRLWLVTRGAQAAGGGEAAIAVAQAPLWGLGRSIALEHPELRCTRVDLSPSPLDGEAEVLASELAPANREDQIALRSDGRHVARIVQSRFAIEDADGSRRRLELASGRAYRLEIAAPGVLERLALREAERRPPGPGEVEIEVEAAGLNFIDVMKVMGIYPGLPPGPVAPGGECAGRVTALGEGVRGLVVGQEVFAVAPAAFATHVVTSARFVAPKPARMTFAQAAAVPLVFMTAWYALCHVGRARRGESVLIHAAAGGTGLAAIQVARALGLQIFATAGSEEKRAYLRAMGVQQVMDSRTLSFADEIARVTGGRGVDLVLSSLTGDGLVKSLESLAPYGRFLDISKQDIYGGSRLSLAPFKKSLSYSAVDLAGMVVERPDLFASILGEVAQRFEDGSLDPLPVKVFAASEAEQAFRFMSQARHIGKLVVSMKDPEARIVPAAPRRAFTIRADGTYLITGGLGGLGLSLARWMVGKGARHLVLVGRRPPGEEARRAIATLEEAGAQVECVQADVSRRGDVERLTQTLNLKARPARLRGVVHAAAELDDHTLLAQSEESFRRAFGPKARGAWHLHALTQDEALDFFVAYSSAAALLGSAGQGNYAAANAFVDALSRERERTGRASMSVQWGTFSGVGLAAAQANRGERMSQRGLMSLSPEEGLEAMERLFAHPRPEVAVVRLDARRWFEFYPAIAGLPSFSELPREAASARADSAEARQVLQALRDADPGERLAHLEAHILAQVGGVLRLDPSRIDRGAPFTSLGIDSLMGLELRNRLEERLGLRLPATLLFTYATATRLAEHLLERLDLGPRRVEVQAPAPEAPDASTAAGSELDALSDEDLIARLASKLSASTDPR</sequence>
<accession>A0A4Y5SZF6</accession>
<dbReference type="InterPro" id="IPR040097">
    <property type="entry name" value="FAAL/FAAC"/>
</dbReference>
<dbReference type="InterPro" id="IPR025110">
    <property type="entry name" value="AMP-bd_C"/>
</dbReference>
<dbReference type="InterPro" id="IPR049900">
    <property type="entry name" value="PKS_mFAS_DH"/>
</dbReference>
<evidence type="ECO:0000256" key="8">
    <source>
        <dbReference type="ARBA" id="ARBA00023268"/>
    </source>
</evidence>
<dbReference type="Gene3D" id="3.40.50.12780">
    <property type="entry name" value="N-terminal domain of ligase-like"/>
    <property type="match status" value="1"/>
</dbReference>
<dbReference type="InterPro" id="IPR020841">
    <property type="entry name" value="PKS_Beta-ketoAc_synthase_dom"/>
</dbReference>
<dbReference type="InterPro" id="IPR013154">
    <property type="entry name" value="ADH-like_N"/>
</dbReference>
<dbReference type="InterPro" id="IPR014043">
    <property type="entry name" value="Acyl_transferase_dom"/>
</dbReference>
<dbReference type="InterPro" id="IPR036736">
    <property type="entry name" value="ACP-like_sf"/>
</dbReference>
<gene>
    <name evidence="14" type="primary">thxA1</name>
</gene>
<dbReference type="InterPro" id="IPR020843">
    <property type="entry name" value="ER"/>
</dbReference>
<dbReference type="InterPro" id="IPR016039">
    <property type="entry name" value="Thiolase-like"/>
</dbReference>
<dbReference type="InterPro" id="IPR020807">
    <property type="entry name" value="PKS_DH"/>
</dbReference>
<dbReference type="SUPFAM" id="SSF53901">
    <property type="entry name" value="Thiolase-like"/>
    <property type="match status" value="1"/>
</dbReference>
<dbReference type="InterPro" id="IPR016035">
    <property type="entry name" value="Acyl_Trfase/lysoPLipase"/>
</dbReference>
<dbReference type="InterPro" id="IPR042099">
    <property type="entry name" value="ANL_N_sf"/>
</dbReference>
<dbReference type="Pfam" id="PF00109">
    <property type="entry name" value="ketoacyl-synt"/>
    <property type="match status" value="1"/>
</dbReference>
<dbReference type="PROSITE" id="PS00012">
    <property type="entry name" value="PHOSPHOPANTETHEINE"/>
    <property type="match status" value="1"/>
</dbReference>
<dbReference type="Pfam" id="PF21089">
    <property type="entry name" value="PKS_DH_N"/>
    <property type="match status" value="1"/>
</dbReference>
<evidence type="ECO:0000256" key="9">
    <source>
        <dbReference type="ARBA" id="ARBA00054155"/>
    </source>
</evidence>
<dbReference type="GO" id="GO:0006633">
    <property type="term" value="P:fatty acid biosynthetic process"/>
    <property type="evidence" value="ECO:0007669"/>
    <property type="project" value="InterPro"/>
</dbReference>
<dbReference type="GO" id="GO:0071770">
    <property type="term" value="P:DIM/DIP cell wall layer assembly"/>
    <property type="evidence" value="ECO:0007669"/>
    <property type="project" value="TreeGrafter"/>
</dbReference>
<dbReference type="Pfam" id="PF23024">
    <property type="entry name" value="AMP-dom_DIP2-like"/>
    <property type="match status" value="1"/>
</dbReference>
<keyword evidence="4" id="KW-0808">Transferase</keyword>
<dbReference type="InterPro" id="IPR049552">
    <property type="entry name" value="PKS_DH_N"/>
</dbReference>
<dbReference type="Gene3D" id="3.90.180.10">
    <property type="entry name" value="Medium-chain alcohol dehydrogenases, catalytic domain"/>
    <property type="match status" value="1"/>
</dbReference>
<feature type="domain" description="Ketosynthase family 3 (KS3)" evidence="12">
    <location>
        <begin position="700"/>
        <end position="1125"/>
    </location>
</feature>
<dbReference type="PANTHER" id="PTHR43775">
    <property type="entry name" value="FATTY ACID SYNTHASE"/>
    <property type="match status" value="1"/>
</dbReference>
<dbReference type="Gene3D" id="3.30.70.3290">
    <property type="match status" value="1"/>
</dbReference>
<dbReference type="SMART" id="SM00827">
    <property type="entry name" value="PKS_AT"/>
    <property type="match status" value="1"/>
</dbReference>
<feature type="domain" description="PKS/mFAS DH" evidence="13">
    <location>
        <begin position="1597"/>
        <end position="1882"/>
    </location>
</feature>
<dbReference type="InterPro" id="IPR018201">
    <property type="entry name" value="Ketoacyl_synth_AS"/>
</dbReference>
<keyword evidence="7" id="KW-0443">Lipid metabolism</keyword>
<dbReference type="SUPFAM" id="SSF56801">
    <property type="entry name" value="Acetyl-CoA synthetase-like"/>
    <property type="match status" value="1"/>
</dbReference>
<dbReference type="InterPro" id="IPR014031">
    <property type="entry name" value="Ketoacyl_synth_C"/>
</dbReference>
<dbReference type="Pfam" id="PF08659">
    <property type="entry name" value="KR"/>
    <property type="match status" value="1"/>
</dbReference>